<evidence type="ECO:0000313" key="2">
    <source>
        <dbReference type="Proteomes" id="UP001177021"/>
    </source>
</evidence>
<dbReference type="EMBL" id="CASHSV030000083">
    <property type="protein sequence ID" value="CAJ2645491.1"/>
    <property type="molecule type" value="Genomic_DNA"/>
</dbReference>
<evidence type="ECO:0000313" key="1">
    <source>
        <dbReference type="EMBL" id="CAJ2645491.1"/>
    </source>
</evidence>
<accession>A0ACB0JMG0</accession>
<sequence length="1016" mass="114879">MSLDIYESSSPDIPDEDMCDPTSANFEDIPDNTQLALYNPESPEIDMDKIPSENSSAVDPFEAYTEEEFPPLPNKINETQQTKLKKSIYYIDPNNNSIGNPPNPKRNENLEQTGQNSENLSIAQSIKTSHITGKNVKIAPTAPKTTKEAILQARDLLVMGYGLANDRIEQERLLDLLEIFREYTEQGILSKASKIIASQVTNLEIATKQIQNKARDLKKMVTHVVPNMPTNSSQKKQSDNYTQQMQPSRSMASVASKGAFKSNTPQDWMVVGNTANNLKKDNINTNQSKPKSKSIRRIILMQQPGTETEANPLLARNTINSAFTAKGIKGLVVNVVAKTKNNISVTTTEDYSADFFLEEKEVWERIIPHTSAQKDVPWYKVVAHGIPLAAFPNENGMEMIKNEVSTFTKGLNPIGMPHWISTKENRQVKKAGSVAIAFATEAEANKAIRNRLYIAGISVRVTKFFSVAPTTQCDNCQAFGHLSSYCRKQPRCGLCGDRHSTQQHHCNACQAKEDIGSDHLGIQFCVSYEDDLNGGANQERKFYTDKADWNKFTKLISEKSKQDYHLKELCNRMRYRSSEEVYFDVRGPNSEAQILDKAAQELTDCILDAAKISIPITNLARKAKPSWSPELIKLRKEMNRKQKLPKANNQDREIVANYRQIRNKYFEEVKKAKTNHWNSFLEKEDPKSIFKAMAYTKDARNTKIPAIRAADDSTHESFQEKCQVFRSTLFPTPPNTNTPNWDNYEADAWNWPNLIVSELERACSAEIKGYHPKCWKQAKGVILRKSSKPDYSMPKAYRVISLLNYLGKVSERILAKRLSYLAEISQLLDPTQIGGRLTKSPVDTALLLTNEVETNRQIRRVTSTLFLDVKGAFDHVSRNQLLEQMKKIRLPTSLISWVASFLDQRVLQLSFNGETESFKSVETGIPQGSPISPILFLIYIRDQFITQDVRCKSYMGDIAISTKSTSLRKNTKSLEWEAAKIYAKGSQNAIQFDLSKTELMHFTRSKKSGYLVCKAT</sequence>
<reference evidence="1" key="1">
    <citation type="submission" date="2023-10" db="EMBL/GenBank/DDBJ databases">
        <authorList>
            <person name="Rodriguez Cubillos JULIANA M."/>
            <person name="De Vega J."/>
        </authorList>
    </citation>
    <scope>NUCLEOTIDE SEQUENCE</scope>
</reference>
<proteinExistence type="predicted"/>
<keyword evidence="2" id="KW-1185">Reference proteome</keyword>
<comment type="caution">
    <text evidence="1">The sequence shown here is derived from an EMBL/GenBank/DDBJ whole genome shotgun (WGS) entry which is preliminary data.</text>
</comment>
<organism evidence="1 2">
    <name type="scientific">Trifolium pratense</name>
    <name type="common">Red clover</name>
    <dbReference type="NCBI Taxonomy" id="57577"/>
    <lineage>
        <taxon>Eukaryota</taxon>
        <taxon>Viridiplantae</taxon>
        <taxon>Streptophyta</taxon>
        <taxon>Embryophyta</taxon>
        <taxon>Tracheophyta</taxon>
        <taxon>Spermatophyta</taxon>
        <taxon>Magnoliopsida</taxon>
        <taxon>eudicotyledons</taxon>
        <taxon>Gunneridae</taxon>
        <taxon>Pentapetalae</taxon>
        <taxon>rosids</taxon>
        <taxon>fabids</taxon>
        <taxon>Fabales</taxon>
        <taxon>Fabaceae</taxon>
        <taxon>Papilionoideae</taxon>
        <taxon>50 kb inversion clade</taxon>
        <taxon>NPAAA clade</taxon>
        <taxon>Hologalegina</taxon>
        <taxon>IRL clade</taxon>
        <taxon>Trifolieae</taxon>
        <taxon>Trifolium</taxon>
    </lineage>
</organism>
<protein>
    <submittedName>
        <fullName evidence="1">Uncharacterized protein</fullName>
    </submittedName>
</protein>
<dbReference type="Proteomes" id="UP001177021">
    <property type="component" value="Unassembled WGS sequence"/>
</dbReference>
<gene>
    <name evidence="1" type="ORF">MILVUS5_LOCUS14380</name>
</gene>
<name>A0ACB0JMG0_TRIPR</name>